<dbReference type="AlphaFoldDB" id="A0A0J1HBG6"/>
<comment type="caution">
    <text evidence="1">The sequence shown here is derived from an EMBL/GenBank/DDBJ whole genome shotgun (WGS) entry which is preliminary data.</text>
</comment>
<keyword evidence="2" id="KW-1185">Reference proteome</keyword>
<organism evidence="1 2">
    <name type="scientific">Photobacterium aquae</name>
    <dbReference type="NCBI Taxonomy" id="1195763"/>
    <lineage>
        <taxon>Bacteria</taxon>
        <taxon>Pseudomonadati</taxon>
        <taxon>Pseudomonadota</taxon>
        <taxon>Gammaproteobacteria</taxon>
        <taxon>Vibrionales</taxon>
        <taxon>Vibrionaceae</taxon>
        <taxon>Photobacterium</taxon>
    </lineage>
</organism>
<dbReference type="STRING" id="1195763.ABT56_01995"/>
<name>A0A0J1HBG6_9GAMM</name>
<evidence type="ECO:0000313" key="1">
    <source>
        <dbReference type="EMBL" id="KLV08999.1"/>
    </source>
</evidence>
<evidence type="ECO:0008006" key="3">
    <source>
        <dbReference type="Google" id="ProtNLM"/>
    </source>
</evidence>
<sequence length="292" mass="34038">MTASVTLIVLSLVALATYLHYRHQQRLTLNNRFTIIIGLRQLIFLLRFHRRHTHELLLNGNKTANHNDTSTPLTESIAIEALGHSLLNQAETCNKPMYRITLKQFKTLTKEWQRYSLQRNQAAHGKAIRHVMYLIDDTLTQCLLSNDNNQLFQRYQSIWPVTLNALDSLSRFRFAIQQFSHKSPAMQRELTHQMDILKRRMNHLAITAEHHEAVPLLDTLFDQVSHIENSNNNDQQTQSMLYHFSLEVSDTLFMLFDEILQQLGDELAIKLPEMKHKHCATIVPIQQMRSGH</sequence>
<reference evidence="1 2" key="1">
    <citation type="submission" date="2015-05" db="EMBL/GenBank/DDBJ databases">
        <title>Photobacterium galathea sp. nov.</title>
        <authorList>
            <person name="Machado H."/>
            <person name="Gram L."/>
        </authorList>
    </citation>
    <scope>NUCLEOTIDE SEQUENCE [LARGE SCALE GENOMIC DNA]</scope>
    <source>
        <strain evidence="1 2">CGMCC 1.12159</strain>
    </source>
</reference>
<proteinExistence type="predicted"/>
<accession>A0A0J1HBG6</accession>
<dbReference type="EMBL" id="LDOT01000002">
    <property type="protein sequence ID" value="KLV08999.1"/>
    <property type="molecule type" value="Genomic_DNA"/>
</dbReference>
<protein>
    <recommendedName>
        <fullName evidence="3">Nitrate/nitrite sensing protein domain-containing protein</fullName>
    </recommendedName>
</protein>
<dbReference type="Proteomes" id="UP000036097">
    <property type="component" value="Unassembled WGS sequence"/>
</dbReference>
<evidence type="ECO:0000313" key="2">
    <source>
        <dbReference type="Proteomes" id="UP000036097"/>
    </source>
</evidence>
<dbReference type="PATRIC" id="fig|1195763.3.peg.433"/>
<gene>
    <name evidence="1" type="ORF">ABT56_01995</name>
</gene>